<dbReference type="Proteomes" id="UP000683511">
    <property type="component" value="Chromosome"/>
</dbReference>
<evidence type="ECO:0008006" key="7">
    <source>
        <dbReference type="Google" id="ProtNLM"/>
    </source>
</evidence>
<reference evidence="5" key="1">
    <citation type="submission" date="2017-04" db="EMBL/GenBank/DDBJ databases">
        <title>Genome deletions in a multicellular cyanobacterial endosymbiont for morphological adaptation in marine diatoms.</title>
        <authorList>
            <person name="Wang Y."/>
            <person name="Gao H."/>
            <person name="Li R."/>
            <person name="Xu X."/>
        </authorList>
    </citation>
    <scope>NUCLEOTIDE SEQUENCE</scope>
    <source>
        <strain evidence="5">FACHB 800</strain>
    </source>
</reference>
<dbReference type="GO" id="GO:0008234">
    <property type="term" value="F:cysteine-type peptidase activity"/>
    <property type="evidence" value="ECO:0007669"/>
    <property type="project" value="UniProtKB-KW"/>
</dbReference>
<dbReference type="AlphaFoldDB" id="A0A975T665"/>
<dbReference type="EMBL" id="CP021056">
    <property type="protein sequence ID" value="QXE22163.1"/>
    <property type="molecule type" value="Genomic_DNA"/>
</dbReference>
<evidence type="ECO:0000256" key="3">
    <source>
        <dbReference type="ARBA" id="ARBA00022801"/>
    </source>
</evidence>
<evidence type="ECO:0000313" key="6">
    <source>
        <dbReference type="Proteomes" id="UP000683511"/>
    </source>
</evidence>
<evidence type="ECO:0000256" key="4">
    <source>
        <dbReference type="ARBA" id="ARBA00022807"/>
    </source>
</evidence>
<organism evidence="5 6">
    <name type="scientific">Richelia sinica FACHB-800</name>
    <dbReference type="NCBI Taxonomy" id="1357546"/>
    <lineage>
        <taxon>Bacteria</taxon>
        <taxon>Bacillati</taxon>
        <taxon>Cyanobacteriota</taxon>
        <taxon>Cyanophyceae</taxon>
        <taxon>Nostocales</taxon>
        <taxon>Nostocaceae</taxon>
        <taxon>Richelia</taxon>
    </lineage>
</organism>
<name>A0A975T665_9NOST</name>
<comment type="similarity">
    <text evidence="1">Belongs to the peptidase C15 family.</text>
</comment>
<keyword evidence="2" id="KW-0645">Protease</keyword>
<dbReference type="RefSeq" id="WP_190603106.1">
    <property type="nucleotide sequence ID" value="NZ_CP021056.1"/>
</dbReference>
<proteinExistence type="inferred from homology"/>
<dbReference type="KEGG" id="rsin:B6N60_00844"/>
<keyword evidence="4" id="KW-0788">Thiol protease</keyword>
<dbReference type="PANTHER" id="PTHR23402:SF1">
    <property type="entry name" value="PYROGLUTAMYL-PEPTIDASE I"/>
    <property type="match status" value="1"/>
</dbReference>
<sequence>MQKRILLTSFDIWLSDQQSNSSDDLLLELAKMASLPHHLFFLHRLRVDVQIASSEVIAKINDLQPDYVICCGMAASRQKLSVEVMARSTNIACEDGKEKVLQTTVDIEKLITGTTEVEISYDCGKFVCEGLYYSVLEYLSQSQLTIPCIFIHVPILNQDNLVGIIADFVLIINNLALT</sequence>
<protein>
    <recommendedName>
        <fullName evidence="7">Peptidase C15</fullName>
    </recommendedName>
</protein>
<keyword evidence="6" id="KW-1185">Reference proteome</keyword>
<evidence type="ECO:0000256" key="2">
    <source>
        <dbReference type="ARBA" id="ARBA00022670"/>
    </source>
</evidence>
<gene>
    <name evidence="5" type="ORF">B6N60_00844</name>
</gene>
<evidence type="ECO:0000313" key="5">
    <source>
        <dbReference type="EMBL" id="QXE22163.1"/>
    </source>
</evidence>
<dbReference type="Gene3D" id="3.40.630.20">
    <property type="entry name" value="Peptidase C15, pyroglutamyl peptidase I-like"/>
    <property type="match status" value="1"/>
</dbReference>
<dbReference type="SUPFAM" id="SSF53182">
    <property type="entry name" value="Pyrrolidone carboxyl peptidase (pyroglutamate aminopeptidase)"/>
    <property type="match status" value="1"/>
</dbReference>
<dbReference type="GO" id="GO:0006508">
    <property type="term" value="P:proteolysis"/>
    <property type="evidence" value="ECO:0007669"/>
    <property type="project" value="UniProtKB-KW"/>
</dbReference>
<keyword evidence="3" id="KW-0378">Hydrolase</keyword>
<dbReference type="InterPro" id="IPR036440">
    <property type="entry name" value="Peptidase_C15-like_sf"/>
</dbReference>
<evidence type="ECO:0000256" key="1">
    <source>
        <dbReference type="ARBA" id="ARBA00006641"/>
    </source>
</evidence>
<dbReference type="Pfam" id="PF01470">
    <property type="entry name" value="Peptidase_C15"/>
    <property type="match status" value="1"/>
</dbReference>
<accession>A0A975T665</accession>
<dbReference type="InterPro" id="IPR016125">
    <property type="entry name" value="Peptidase_C15-like"/>
</dbReference>
<dbReference type="PANTHER" id="PTHR23402">
    <property type="entry name" value="PROTEASE FAMILY C15 PYROGLUTAMYL-PEPTIDASE I-RELATED"/>
    <property type="match status" value="1"/>
</dbReference>